<gene>
    <name evidence="3" type="ORF">WKI68_42230</name>
</gene>
<dbReference type="SUPFAM" id="SSF50475">
    <property type="entry name" value="FMN-binding split barrel"/>
    <property type="match status" value="1"/>
</dbReference>
<evidence type="ECO:0000256" key="1">
    <source>
        <dbReference type="SAM" id="MobiDB-lite"/>
    </source>
</evidence>
<evidence type="ECO:0000259" key="2">
    <source>
        <dbReference type="Pfam" id="PF01243"/>
    </source>
</evidence>
<evidence type="ECO:0000313" key="3">
    <source>
        <dbReference type="EMBL" id="MEJ8646062.1"/>
    </source>
</evidence>
<dbReference type="EMBL" id="JBBKAM010000004">
    <property type="protein sequence ID" value="MEJ8646062.1"/>
    <property type="molecule type" value="Genomic_DNA"/>
</dbReference>
<organism evidence="3 4">
    <name type="scientific">Streptomyces caledonius</name>
    <dbReference type="NCBI Taxonomy" id="3134107"/>
    <lineage>
        <taxon>Bacteria</taxon>
        <taxon>Bacillati</taxon>
        <taxon>Actinomycetota</taxon>
        <taxon>Actinomycetes</taxon>
        <taxon>Kitasatosporales</taxon>
        <taxon>Streptomycetaceae</taxon>
        <taxon>Streptomyces</taxon>
    </lineage>
</organism>
<keyword evidence="4" id="KW-1185">Reference proteome</keyword>
<dbReference type="Pfam" id="PF01243">
    <property type="entry name" value="PNPOx_N"/>
    <property type="match status" value="1"/>
</dbReference>
<dbReference type="PANTHER" id="PTHR42815:SF2">
    <property type="entry name" value="FAD-BINDING, PUTATIVE (AFU_ORTHOLOGUE AFUA_6G07600)-RELATED"/>
    <property type="match status" value="1"/>
</dbReference>
<dbReference type="InterPro" id="IPR011576">
    <property type="entry name" value="Pyridox_Oxase_N"/>
</dbReference>
<comment type="caution">
    <text evidence="3">The sequence shown here is derived from an EMBL/GenBank/DDBJ whole genome shotgun (WGS) entry which is preliminary data.</text>
</comment>
<accession>A0ABU8UDT9</accession>
<reference evidence="3 4" key="1">
    <citation type="submission" date="2024-03" db="EMBL/GenBank/DDBJ databases">
        <title>Novel Streptomyces species of biotechnological and ecological value are a feature of Machair soil.</title>
        <authorList>
            <person name="Prole J.R."/>
            <person name="Goodfellow M."/>
            <person name="Allenby N."/>
            <person name="Ward A.C."/>
        </authorList>
    </citation>
    <scope>NUCLEOTIDE SEQUENCE [LARGE SCALE GENOMIC DNA]</scope>
    <source>
        <strain evidence="3 4">MS1.HAVA.3</strain>
    </source>
</reference>
<feature type="compositionally biased region" description="Basic residues" evidence="1">
    <location>
        <begin position="220"/>
        <end position="237"/>
    </location>
</feature>
<name>A0ABU8UDT9_9ACTN</name>
<protein>
    <submittedName>
        <fullName evidence="3">Pyridoxamine 5'-phosphate oxidase family protein</fullName>
    </submittedName>
</protein>
<feature type="compositionally biased region" description="Basic and acidic residues" evidence="1">
    <location>
        <begin position="175"/>
        <end position="189"/>
    </location>
</feature>
<feature type="region of interest" description="Disordered" evidence="1">
    <location>
        <begin position="174"/>
        <end position="237"/>
    </location>
</feature>
<dbReference type="Proteomes" id="UP001382904">
    <property type="component" value="Unassembled WGS sequence"/>
</dbReference>
<proteinExistence type="predicted"/>
<feature type="domain" description="Pyridoxamine 5'-phosphate oxidase N-terminal" evidence="2">
    <location>
        <begin position="38"/>
        <end position="166"/>
    </location>
</feature>
<sequence>MTLPPPPFGSAGEHQLQQQLGTADRAARFYDQQVRPCLTPEMRDFIGRQTMAFLATADSHGECDASFRAGPPGFVHVIDDRTLAYPEFRGNGVLASAGNLTENPHLGMLFMDFTHHHVGLHVNGVARLCEDTYLRSLHPGLPTDVAPGRSPELWVRLSVEEAYIHCSKYIPHLEPAPRRTGHDPTRPKDANYFTGSRPSAGEALDAAPPSGTASDVREGRRLRRGWRWRPRRPRPGQ</sequence>
<feature type="region of interest" description="Disordered" evidence="1">
    <location>
        <begin position="1"/>
        <end position="21"/>
    </location>
</feature>
<dbReference type="InterPro" id="IPR012349">
    <property type="entry name" value="Split_barrel_FMN-bd"/>
</dbReference>
<dbReference type="PANTHER" id="PTHR42815">
    <property type="entry name" value="FAD-BINDING, PUTATIVE (AFU_ORTHOLOGUE AFUA_6G07600)-RELATED"/>
    <property type="match status" value="1"/>
</dbReference>
<evidence type="ECO:0000313" key="4">
    <source>
        <dbReference type="Proteomes" id="UP001382904"/>
    </source>
</evidence>
<dbReference type="Gene3D" id="2.30.110.10">
    <property type="entry name" value="Electron Transport, Fmn-binding Protein, Chain A"/>
    <property type="match status" value="1"/>
</dbReference>